<dbReference type="Proteomes" id="UP000319663">
    <property type="component" value="Unassembled WGS sequence"/>
</dbReference>
<name>A0A507QYN6_MONPU</name>
<dbReference type="PANTHER" id="PTHR33048:SF165">
    <property type="entry name" value="INTEGRAL MEMBRANE PROTEIN"/>
    <property type="match status" value="1"/>
</dbReference>
<evidence type="ECO:0000313" key="9">
    <source>
        <dbReference type="Proteomes" id="UP000319663"/>
    </source>
</evidence>
<dbReference type="PANTHER" id="PTHR33048">
    <property type="entry name" value="PTH11-LIKE INTEGRAL MEMBRANE PROTEIN (AFU_ORTHOLOGUE AFUA_5G11245)"/>
    <property type="match status" value="1"/>
</dbReference>
<sequence>MSASETSGYATAILVVSWTGTALGLTVFILRFINNWRLIHRFAWDFHLAALTVAIQLTAQIILQLSLNTGIGRHRSALSYHEATEALKWAAVFQILAVASSVTGKLAIMGFLVQIRGLRERRPWFFWTLGILLIAINVVDFGTMLGQCRPMRKIWDSEIQGTCEPGRKVNEIYSFFQAGFNAFSDALLAAYPIHLFWKLQMELRVKIGLWFLMGLGWIAAVCAAIKTYQIRYLMDPSDLTYKISLLLIWGSTESWIILIVSCIPPIKPVVKRILEILHIISTASSSSKNRYYNHNYASRSGIARSFHPQSLSRPGAAYQTFNGGTIDANYSNDGIDHAYFGNSSMYGSRGLARARAYRGADGSLSWVLDGIGLDGEGLEMVDHAGKKSQGKKEDGADGVVITTDFEMFEDHDRDRE</sequence>
<dbReference type="InterPro" id="IPR049326">
    <property type="entry name" value="Rhodopsin_dom_fungi"/>
</dbReference>
<accession>A0A507QYN6</accession>
<feature type="transmembrane region" description="Helical" evidence="6">
    <location>
        <begin position="12"/>
        <end position="34"/>
    </location>
</feature>
<dbReference type="AlphaFoldDB" id="A0A507QYN6"/>
<evidence type="ECO:0000256" key="2">
    <source>
        <dbReference type="ARBA" id="ARBA00022692"/>
    </source>
</evidence>
<feature type="transmembrane region" description="Helical" evidence="6">
    <location>
        <begin position="46"/>
        <end position="67"/>
    </location>
</feature>
<comment type="subcellular location">
    <subcellularLocation>
        <location evidence="1">Membrane</location>
        <topology evidence="1">Multi-pass membrane protein</topology>
    </subcellularLocation>
</comment>
<evidence type="ECO:0000256" key="4">
    <source>
        <dbReference type="ARBA" id="ARBA00023136"/>
    </source>
</evidence>
<dbReference type="Pfam" id="PF20684">
    <property type="entry name" value="Fung_rhodopsin"/>
    <property type="match status" value="1"/>
</dbReference>
<proteinExistence type="inferred from homology"/>
<evidence type="ECO:0000259" key="7">
    <source>
        <dbReference type="Pfam" id="PF20684"/>
    </source>
</evidence>
<keyword evidence="2 6" id="KW-0812">Transmembrane</keyword>
<feature type="domain" description="Rhodopsin" evidence="7">
    <location>
        <begin position="30"/>
        <end position="272"/>
    </location>
</feature>
<dbReference type="STRING" id="5098.A0A507QYN6"/>
<gene>
    <name evidence="8" type="ORF">MPDQ_006263</name>
</gene>
<protein>
    <recommendedName>
        <fullName evidence="7">Rhodopsin domain-containing protein</fullName>
    </recommendedName>
</protein>
<dbReference type="GO" id="GO:0016020">
    <property type="term" value="C:membrane"/>
    <property type="evidence" value="ECO:0007669"/>
    <property type="project" value="UniProtKB-SubCell"/>
</dbReference>
<keyword evidence="3 6" id="KW-1133">Transmembrane helix</keyword>
<evidence type="ECO:0000256" key="3">
    <source>
        <dbReference type="ARBA" id="ARBA00022989"/>
    </source>
</evidence>
<organism evidence="8 9">
    <name type="scientific">Monascus purpureus</name>
    <name type="common">Red mold</name>
    <name type="synonym">Monascus anka</name>
    <dbReference type="NCBI Taxonomy" id="5098"/>
    <lineage>
        <taxon>Eukaryota</taxon>
        <taxon>Fungi</taxon>
        <taxon>Dikarya</taxon>
        <taxon>Ascomycota</taxon>
        <taxon>Pezizomycotina</taxon>
        <taxon>Eurotiomycetes</taxon>
        <taxon>Eurotiomycetidae</taxon>
        <taxon>Eurotiales</taxon>
        <taxon>Aspergillaceae</taxon>
        <taxon>Monascus</taxon>
    </lineage>
</organism>
<feature type="transmembrane region" description="Helical" evidence="6">
    <location>
        <begin position="241"/>
        <end position="263"/>
    </location>
</feature>
<comment type="caution">
    <text evidence="8">The sequence shown here is derived from an EMBL/GenBank/DDBJ whole genome shotgun (WGS) entry which is preliminary data.</text>
</comment>
<keyword evidence="4 6" id="KW-0472">Membrane</keyword>
<feature type="transmembrane region" description="Helical" evidence="6">
    <location>
        <begin position="87"/>
        <end position="112"/>
    </location>
</feature>
<evidence type="ECO:0000256" key="6">
    <source>
        <dbReference type="SAM" id="Phobius"/>
    </source>
</evidence>
<feature type="transmembrane region" description="Helical" evidence="6">
    <location>
        <begin position="209"/>
        <end position="229"/>
    </location>
</feature>
<dbReference type="OrthoDB" id="3934549at2759"/>
<evidence type="ECO:0000256" key="5">
    <source>
        <dbReference type="ARBA" id="ARBA00038359"/>
    </source>
</evidence>
<reference evidence="8 9" key="1">
    <citation type="submission" date="2019-06" db="EMBL/GenBank/DDBJ databases">
        <title>Wine fermentation using esterase from Monascus purpureus.</title>
        <authorList>
            <person name="Geng C."/>
            <person name="Zhang Y."/>
        </authorList>
    </citation>
    <scope>NUCLEOTIDE SEQUENCE [LARGE SCALE GENOMIC DNA]</scope>
    <source>
        <strain evidence="8">HQ1</strain>
    </source>
</reference>
<keyword evidence="9" id="KW-1185">Reference proteome</keyword>
<evidence type="ECO:0000313" key="8">
    <source>
        <dbReference type="EMBL" id="TQB73013.1"/>
    </source>
</evidence>
<feature type="transmembrane region" description="Helical" evidence="6">
    <location>
        <begin position="124"/>
        <end position="145"/>
    </location>
</feature>
<evidence type="ECO:0000256" key="1">
    <source>
        <dbReference type="ARBA" id="ARBA00004141"/>
    </source>
</evidence>
<dbReference type="InterPro" id="IPR052337">
    <property type="entry name" value="SAT4-like"/>
</dbReference>
<dbReference type="EMBL" id="VIFY01000052">
    <property type="protein sequence ID" value="TQB73013.1"/>
    <property type="molecule type" value="Genomic_DNA"/>
</dbReference>
<comment type="similarity">
    <text evidence="5">Belongs to the SAT4 family.</text>
</comment>